<organism evidence="3 4">
    <name type="scientific">Albibacterium bauzanense</name>
    <dbReference type="NCBI Taxonomy" id="653929"/>
    <lineage>
        <taxon>Bacteria</taxon>
        <taxon>Pseudomonadati</taxon>
        <taxon>Bacteroidota</taxon>
        <taxon>Sphingobacteriia</taxon>
        <taxon>Sphingobacteriales</taxon>
        <taxon>Sphingobacteriaceae</taxon>
        <taxon>Albibacterium</taxon>
    </lineage>
</organism>
<dbReference type="RefSeq" id="WP_132223985.1">
    <property type="nucleotide sequence ID" value="NZ_SMGO01000002.1"/>
</dbReference>
<evidence type="ECO:0000313" key="3">
    <source>
        <dbReference type="EMBL" id="TCK83206.1"/>
    </source>
</evidence>
<sequence>MKIIYLRKITVLLFLFTLLSTVTFAQEAKWRSLFNGKDLKNWDTYLRASPQSADKTPIGLNNDPNQVFSVVDGTLRISGQDWGGIATKESFSNYHIRFQIKWGEKRWPPRENAKRDGGLLFHSSEPYDFGSKSWMRSMELQIQEGDMGDAHNVGAGIPVFQLSKTKTPEGQDVQQYDPFAPFMTSTNRVFRSGNFESPYGEWTTGELVAHGSDAVFIINGFVVNRIYNIFRTDLHEQVTSGRIQFQSESGEHYLRNIELRDIASVKSGKPVFISDKAQIDVTADKIQNFKITNNGESVEIIAVELLGKDIDQFNIKLPTFPLLVKKGESLNLQASLKPGSTLNNNVKLKLETVYGPVSEFEITLVSKQVKTHTFKNHIPNNGV</sequence>
<dbReference type="InterPro" id="IPR010496">
    <property type="entry name" value="AL/BT2_dom"/>
</dbReference>
<accession>A0A4R1LV05</accession>
<dbReference type="AlphaFoldDB" id="A0A4R1LV05"/>
<name>A0A4R1LV05_9SPHI</name>
<keyword evidence="4" id="KW-1185">Reference proteome</keyword>
<evidence type="ECO:0000259" key="2">
    <source>
        <dbReference type="Pfam" id="PF06439"/>
    </source>
</evidence>
<evidence type="ECO:0000313" key="4">
    <source>
        <dbReference type="Proteomes" id="UP000294616"/>
    </source>
</evidence>
<feature type="chain" id="PRO_5020552247" evidence="1">
    <location>
        <begin position="26"/>
        <end position="383"/>
    </location>
</feature>
<reference evidence="3 4" key="1">
    <citation type="submission" date="2019-03" db="EMBL/GenBank/DDBJ databases">
        <title>Genomic Encyclopedia of Archaeal and Bacterial Type Strains, Phase II (KMG-II): from individual species to whole genera.</title>
        <authorList>
            <person name="Goeker M."/>
        </authorList>
    </citation>
    <scope>NUCLEOTIDE SEQUENCE [LARGE SCALE GENOMIC DNA]</scope>
    <source>
        <strain evidence="3 4">DSM 22554</strain>
    </source>
</reference>
<gene>
    <name evidence="3" type="ORF">C8N28_1796</name>
</gene>
<dbReference type="Gene3D" id="2.60.120.560">
    <property type="entry name" value="Exo-inulinase, domain 1"/>
    <property type="match status" value="1"/>
</dbReference>
<evidence type="ECO:0000256" key="1">
    <source>
        <dbReference type="SAM" id="SignalP"/>
    </source>
</evidence>
<proteinExistence type="predicted"/>
<dbReference type="EMBL" id="SMGO01000002">
    <property type="protein sequence ID" value="TCK83206.1"/>
    <property type="molecule type" value="Genomic_DNA"/>
</dbReference>
<feature type="domain" description="3-keto-alpha-glucoside-1,2-lyase/3-keto-2-hydroxy-glucal hydratase" evidence="2">
    <location>
        <begin position="29"/>
        <end position="260"/>
    </location>
</feature>
<dbReference type="GO" id="GO:0016787">
    <property type="term" value="F:hydrolase activity"/>
    <property type="evidence" value="ECO:0007669"/>
    <property type="project" value="InterPro"/>
</dbReference>
<comment type="caution">
    <text evidence="3">The sequence shown here is derived from an EMBL/GenBank/DDBJ whole genome shotgun (WGS) entry which is preliminary data.</text>
</comment>
<feature type="signal peptide" evidence="1">
    <location>
        <begin position="1"/>
        <end position="25"/>
    </location>
</feature>
<keyword evidence="1" id="KW-0732">Signal</keyword>
<protein>
    <submittedName>
        <fullName evidence="3">Uncharacterized protein DUF1080</fullName>
    </submittedName>
</protein>
<dbReference type="Pfam" id="PF06439">
    <property type="entry name" value="3keto-disac_hyd"/>
    <property type="match status" value="1"/>
</dbReference>
<dbReference type="OrthoDB" id="259356at2"/>
<dbReference type="Proteomes" id="UP000294616">
    <property type="component" value="Unassembled WGS sequence"/>
</dbReference>